<evidence type="ECO:0000313" key="2">
    <source>
        <dbReference type="EMBL" id="RDK45696.1"/>
    </source>
</evidence>
<evidence type="ECO:0000313" key="3">
    <source>
        <dbReference type="Proteomes" id="UP000254937"/>
    </source>
</evidence>
<dbReference type="PROSITE" id="PS51257">
    <property type="entry name" value="PROKAR_LIPOPROTEIN"/>
    <property type="match status" value="1"/>
</dbReference>
<accession>A0A370PU28</accession>
<dbReference type="EMBL" id="KZ851847">
    <property type="protein sequence ID" value="RDK45696.1"/>
    <property type="molecule type" value="Genomic_DNA"/>
</dbReference>
<dbReference type="Proteomes" id="UP000254937">
    <property type="component" value="Unassembled WGS sequence"/>
</dbReference>
<name>A0A370PU28_ASPPH</name>
<feature type="compositionally biased region" description="Polar residues" evidence="1">
    <location>
        <begin position="60"/>
        <end position="71"/>
    </location>
</feature>
<evidence type="ECO:0000256" key="1">
    <source>
        <dbReference type="SAM" id="MobiDB-lite"/>
    </source>
</evidence>
<feature type="region of interest" description="Disordered" evidence="1">
    <location>
        <begin position="45"/>
        <end position="71"/>
    </location>
</feature>
<gene>
    <name evidence="2" type="ORF">M752DRAFT_121476</name>
</gene>
<dbReference type="AlphaFoldDB" id="A0A370PU28"/>
<proteinExistence type="predicted"/>
<reference evidence="2 3" key="1">
    <citation type="submission" date="2018-07" db="EMBL/GenBank/DDBJ databases">
        <title>Section-level genome sequencing of Aspergillus section Nigri to investigate inter- and intra-species variation.</title>
        <authorList>
            <consortium name="DOE Joint Genome Institute"/>
            <person name="Vesth T.C."/>
            <person name="Nybo J.L."/>
            <person name="Theobald S."/>
            <person name="Frisvad J.C."/>
            <person name="Larsen T.O."/>
            <person name="Nielsen K.F."/>
            <person name="Hoof J.B."/>
            <person name="Brandl J."/>
            <person name="Salamov A."/>
            <person name="Riley R."/>
            <person name="Gladden J.M."/>
            <person name="Phatale P."/>
            <person name="Nielsen M.T."/>
            <person name="Lyhne E.K."/>
            <person name="Kogle M.E."/>
            <person name="Strasser K."/>
            <person name="McDonnell E."/>
            <person name="Barry K."/>
            <person name="Clum A."/>
            <person name="Chen C."/>
            <person name="Nolan M."/>
            <person name="Sandor L."/>
            <person name="Kuo A."/>
            <person name="Lipzen A."/>
            <person name="Hainaut M."/>
            <person name="Drula E."/>
            <person name="Tsang A."/>
            <person name="Magnuson J.K."/>
            <person name="Henrissat B."/>
            <person name="Wiebenga A."/>
            <person name="Simmons B.A."/>
            <person name="Makela M.R."/>
            <person name="De vries R.P."/>
            <person name="Grigoriev I.V."/>
            <person name="Mortensen U.H."/>
            <person name="Baker S.E."/>
            <person name="Andersen M.R."/>
        </authorList>
    </citation>
    <scope>NUCLEOTIDE SEQUENCE [LARGE SCALE GENOMIC DNA]</scope>
    <source>
        <strain evidence="2 3">ATCC 13157</strain>
    </source>
</reference>
<protein>
    <submittedName>
        <fullName evidence="2">Uncharacterized protein</fullName>
    </submittedName>
</protein>
<sequence length="102" mass="11223">MRLRGIGEVQPVWATAVGCSWLVGGWWREVIPAILFDRLALSPAGLSSTSQPPEHKAEDTTTVQTSASRQQASDFPLLLDLPTSNQQHRTFNQNSSQKLPIP</sequence>
<organism evidence="2 3">
    <name type="scientific">Aspergillus phoenicis ATCC 13157</name>
    <dbReference type="NCBI Taxonomy" id="1353007"/>
    <lineage>
        <taxon>Eukaryota</taxon>
        <taxon>Fungi</taxon>
        <taxon>Dikarya</taxon>
        <taxon>Ascomycota</taxon>
        <taxon>Pezizomycotina</taxon>
        <taxon>Eurotiomycetes</taxon>
        <taxon>Eurotiomycetidae</taxon>
        <taxon>Eurotiales</taxon>
        <taxon>Aspergillaceae</taxon>
        <taxon>Aspergillus</taxon>
    </lineage>
</organism>
<keyword evidence="3" id="KW-1185">Reference proteome</keyword>